<protein>
    <submittedName>
        <fullName evidence="1">Esyt3 protein</fullName>
    </submittedName>
</protein>
<name>A0A812L1R1_9DINO</name>
<dbReference type="AlphaFoldDB" id="A0A812L1R1"/>
<organism evidence="1 2">
    <name type="scientific">Symbiodinium natans</name>
    <dbReference type="NCBI Taxonomy" id="878477"/>
    <lineage>
        <taxon>Eukaryota</taxon>
        <taxon>Sar</taxon>
        <taxon>Alveolata</taxon>
        <taxon>Dinophyceae</taxon>
        <taxon>Suessiales</taxon>
        <taxon>Symbiodiniaceae</taxon>
        <taxon>Symbiodinium</taxon>
    </lineage>
</organism>
<gene>
    <name evidence="1" type="primary">Esyt3</name>
    <name evidence="1" type="ORF">SNAT2548_LOCUS10680</name>
</gene>
<dbReference type="Proteomes" id="UP000604046">
    <property type="component" value="Unassembled WGS sequence"/>
</dbReference>
<keyword evidence="2" id="KW-1185">Reference proteome</keyword>
<comment type="caution">
    <text evidence="1">The sequence shown here is derived from an EMBL/GenBank/DDBJ whole genome shotgun (WGS) entry which is preliminary data.</text>
</comment>
<evidence type="ECO:0000313" key="2">
    <source>
        <dbReference type="Proteomes" id="UP000604046"/>
    </source>
</evidence>
<evidence type="ECO:0000313" key="1">
    <source>
        <dbReference type="EMBL" id="CAE7239779.1"/>
    </source>
</evidence>
<sequence length="193" mass="21239">MPPNGINTTFCGNCYRGLCSAGQGSGVGSPWNNYLLDEVVRSRPFDRLASQFSFVKNWSMGAYITTPLSVTSPFVIGQPDGQKQFAVELVRQWYENTFGFSIEKQQVYFFDDRMDNIPPFKEQDLAAKQISCHSRDLSYANGTIGLCGALPEQIVQPGTESNPLCADLRTPEEPITGAASPWPSSLISAIERA</sequence>
<reference evidence="1" key="1">
    <citation type="submission" date="2021-02" db="EMBL/GenBank/DDBJ databases">
        <authorList>
            <person name="Dougan E. K."/>
            <person name="Rhodes N."/>
            <person name="Thang M."/>
            <person name="Chan C."/>
        </authorList>
    </citation>
    <scope>NUCLEOTIDE SEQUENCE</scope>
</reference>
<proteinExistence type="predicted"/>
<accession>A0A812L1R1</accession>
<dbReference type="EMBL" id="CAJNDS010000891">
    <property type="protein sequence ID" value="CAE7239779.1"/>
    <property type="molecule type" value="Genomic_DNA"/>
</dbReference>